<name>A0ABT9HTU7_9GAMM</name>
<keyword evidence="2" id="KW-1185">Reference proteome</keyword>
<dbReference type="EMBL" id="JAPJDZ010000002">
    <property type="protein sequence ID" value="MDP5134555.1"/>
    <property type="molecule type" value="Genomic_DNA"/>
</dbReference>
<dbReference type="RefSeq" id="WP_305973196.1">
    <property type="nucleotide sequence ID" value="NZ_JAPJDZ010000002.1"/>
</dbReference>
<gene>
    <name evidence="1" type="ORF">ORJ04_01155</name>
</gene>
<dbReference type="Proteomes" id="UP001231109">
    <property type="component" value="Unassembled WGS sequence"/>
</dbReference>
<proteinExistence type="predicted"/>
<comment type="caution">
    <text evidence="1">The sequence shown here is derived from an EMBL/GenBank/DDBJ whole genome shotgun (WGS) entry which is preliminary data.</text>
</comment>
<reference evidence="1 2" key="1">
    <citation type="submission" date="2022-11" db="EMBL/GenBank/DDBJ databases">
        <title>Viruses from the air-sea interface of a natural surface slick.</title>
        <authorList>
            <person name="Rahlff J."/>
            <person name="Holmfeldt K."/>
        </authorList>
    </citation>
    <scope>NUCLEOTIDE SEQUENCE [LARGE SCALE GENOMIC DNA]</scope>
    <source>
        <strain evidence="1 2">SMS4</strain>
    </source>
</reference>
<evidence type="ECO:0000313" key="1">
    <source>
        <dbReference type="EMBL" id="MDP5134555.1"/>
    </source>
</evidence>
<protein>
    <submittedName>
        <fullName evidence="1">Uncharacterized protein</fullName>
    </submittedName>
</protein>
<organism evidence="1 2">
    <name type="scientific">Rheinheimera baltica</name>
    <dbReference type="NCBI Taxonomy" id="67576"/>
    <lineage>
        <taxon>Bacteria</taxon>
        <taxon>Pseudomonadati</taxon>
        <taxon>Pseudomonadota</taxon>
        <taxon>Gammaproteobacteria</taxon>
        <taxon>Chromatiales</taxon>
        <taxon>Chromatiaceae</taxon>
        <taxon>Rheinheimera</taxon>
    </lineage>
</organism>
<accession>A0ABT9HTU7</accession>
<evidence type="ECO:0000313" key="2">
    <source>
        <dbReference type="Proteomes" id="UP001231109"/>
    </source>
</evidence>
<sequence>MSENMHSTLSKWLEELEETKISTSEQINDEARANMVSFSFNEGLLQEWGKESLTEFLHGCANLYQLKSNDLKMVFYSWFDEQAGQVRISAVSQVHGTLPFSCRLNSTNLTELVNGIYSNDSGLYTKGVLDVWCQNI</sequence>